<accession>G3MTV5</accession>
<reference evidence="1" key="1">
    <citation type="journal article" date="2011" name="PLoS ONE">
        <title>A deep insight into the sialotranscriptome of the gulf coast tick, Amblyomma maculatum.</title>
        <authorList>
            <person name="Karim S."/>
            <person name="Singh P."/>
            <person name="Ribeiro J.M."/>
        </authorList>
    </citation>
    <scope>NUCLEOTIDE SEQUENCE</scope>
    <source>
        <tissue evidence="1">Salivary gland</tissue>
    </source>
</reference>
<protein>
    <submittedName>
        <fullName evidence="1">Uncharacterized protein</fullName>
    </submittedName>
</protein>
<organism evidence="1">
    <name type="scientific">Amblyomma maculatum</name>
    <name type="common">Gulf Coast tick</name>
    <dbReference type="NCBI Taxonomy" id="34609"/>
    <lineage>
        <taxon>Eukaryota</taxon>
        <taxon>Metazoa</taxon>
        <taxon>Ecdysozoa</taxon>
        <taxon>Arthropoda</taxon>
        <taxon>Chelicerata</taxon>
        <taxon>Arachnida</taxon>
        <taxon>Acari</taxon>
        <taxon>Parasitiformes</taxon>
        <taxon>Ixodida</taxon>
        <taxon>Ixodoidea</taxon>
        <taxon>Ixodidae</taxon>
        <taxon>Amblyomminae</taxon>
        <taxon>Amblyomma</taxon>
    </lineage>
</organism>
<proteinExistence type="evidence at transcript level"/>
<dbReference type="EMBL" id="JO845307">
    <property type="protein sequence ID" value="AEO36923.1"/>
    <property type="molecule type" value="mRNA"/>
</dbReference>
<name>G3MTV5_AMBMU</name>
<evidence type="ECO:0000313" key="1">
    <source>
        <dbReference type="EMBL" id="AEO36923.1"/>
    </source>
</evidence>
<sequence length="99" mass="11171">MAIIKVAVGARLKTIFSCLPTIHLVMKYLILACILVHFTCLARPGGYYDYGFDDHDYHDYGDHGDYGYYKEVPGPSFLVKTVHHVSKLHHGGHLHGTAW</sequence>
<dbReference type="AlphaFoldDB" id="G3MTV5"/>